<evidence type="ECO:0000256" key="1">
    <source>
        <dbReference type="SAM" id="MobiDB-lite"/>
    </source>
</evidence>
<reference evidence="2 3" key="1">
    <citation type="journal article" date="2019" name="Int. J. Syst. Evol. Microbiol.">
        <title>The Global Catalogue of Microorganisms (GCM) 10K type strain sequencing project: providing services to taxonomists for standard genome sequencing and annotation.</title>
        <authorList>
            <consortium name="The Broad Institute Genomics Platform"/>
            <consortium name="The Broad Institute Genome Sequencing Center for Infectious Disease"/>
            <person name="Wu L."/>
            <person name="Ma J."/>
        </authorList>
    </citation>
    <scope>NUCLEOTIDE SEQUENCE [LARGE SCALE GENOMIC DNA]</scope>
    <source>
        <strain evidence="2 3">JCM 16374</strain>
    </source>
</reference>
<proteinExistence type="predicted"/>
<dbReference type="EMBL" id="BAAARK010000019">
    <property type="protein sequence ID" value="GAA2675016.1"/>
    <property type="molecule type" value="Genomic_DNA"/>
</dbReference>
<keyword evidence="3" id="KW-1185">Reference proteome</keyword>
<organism evidence="2 3">
    <name type="scientific">Streptomyces lunalinharesii</name>
    <dbReference type="NCBI Taxonomy" id="333384"/>
    <lineage>
        <taxon>Bacteria</taxon>
        <taxon>Bacillati</taxon>
        <taxon>Actinomycetota</taxon>
        <taxon>Actinomycetes</taxon>
        <taxon>Kitasatosporales</taxon>
        <taxon>Streptomycetaceae</taxon>
        <taxon>Streptomyces</taxon>
    </lineage>
</organism>
<accession>A0ABN3SED9</accession>
<dbReference type="RefSeq" id="WP_344580381.1">
    <property type="nucleotide sequence ID" value="NZ_BAAARK010000019.1"/>
</dbReference>
<dbReference type="Proteomes" id="UP001500994">
    <property type="component" value="Unassembled WGS sequence"/>
</dbReference>
<feature type="region of interest" description="Disordered" evidence="1">
    <location>
        <begin position="31"/>
        <end position="57"/>
    </location>
</feature>
<gene>
    <name evidence="2" type="ORF">GCM10009864_52760</name>
</gene>
<evidence type="ECO:0000313" key="2">
    <source>
        <dbReference type="EMBL" id="GAA2675016.1"/>
    </source>
</evidence>
<protein>
    <submittedName>
        <fullName evidence="2">Uncharacterized protein</fullName>
    </submittedName>
</protein>
<name>A0ABN3SED9_9ACTN</name>
<evidence type="ECO:0000313" key="3">
    <source>
        <dbReference type="Proteomes" id="UP001500994"/>
    </source>
</evidence>
<dbReference type="NCBIfam" id="NF041721">
    <property type="entry name" value="phane_AmcA_1"/>
    <property type="match status" value="1"/>
</dbReference>
<sequence>MSANTAIDIVLASAPGFQSLLEAAKTEPTTLFDNRPTWDNQGSAFDNRPTWDNWNKK</sequence>
<comment type="caution">
    <text evidence="2">The sequence shown here is derived from an EMBL/GenBank/DDBJ whole genome shotgun (WGS) entry which is preliminary data.</text>
</comment>